<proteinExistence type="predicted"/>
<dbReference type="AlphaFoldDB" id="A0A0X8G6D8"/>
<keyword evidence="1" id="KW-0129">CBS domain</keyword>
<dbReference type="InterPro" id="IPR046342">
    <property type="entry name" value="CBS_dom_sf"/>
</dbReference>
<name>A0A0X8G6D8_9FLAO</name>
<dbReference type="STRING" id="1622118.Lupro_06590"/>
<dbReference type="SMART" id="SM00116">
    <property type="entry name" value="CBS"/>
    <property type="match status" value="1"/>
</dbReference>
<dbReference type="PROSITE" id="PS51371">
    <property type="entry name" value="CBS"/>
    <property type="match status" value="1"/>
</dbReference>
<dbReference type="Pfam" id="PF00571">
    <property type="entry name" value="CBS"/>
    <property type="match status" value="1"/>
</dbReference>
<dbReference type="InterPro" id="IPR000644">
    <property type="entry name" value="CBS_dom"/>
</dbReference>
<reference evidence="4" key="1">
    <citation type="submission" date="2015-12" db="EMBL/GenBank/DDBJ databases">
        <title>Complete genome sequence of Lutibacter profundus strain LP1.</title>
        <authorList>
            <person name="Wissuwa J."/>
            <person name="Le Moine Bauer S."/>
            <person name="Stokke R."/>
            <person name="Dahle H."/>
            <person name="Steen I.H."/>
        </authorList>
    </citation>
    <scope>NUCLEOTIDE SEQUENCE [LARGE SCALE GENOMIC DNA]</scope>
    <source>
        <strain evidence="4">LP1</strain>
    </source>
</reference>
<evidence type="ECO:0000313" key="4">
    <source>
        <dbReference type="Proteomes" id="UP000059672"/>
    </source>
</evidence>
<dbReference type="OrthoDB" id="1523762at2"/>
<accession>A0A0X8G6D8</accession>
<dbReference type="SUPFAM" id="SSF54631">
    <property type="entry name" value="CBS-domain pair"/>
    <property type="match status" value="1"/>
</dbReference>
<evidence type="ECO:0000256" key="1">
    <source>
        <dbReference type="PROSITE-ProRule" id="PRU00703"/>
    </source>
</evidence>
<sequence>MKTIPYILKEFKAFTLQTKIADVKSLFNETTYSHFPIVKNKQLIGLVSETDMQGITEDNKELKDFQLLFSLFFTEENNNLLEILKVFALNETNLIPVISIEKEYLGYYDLIDVLHVYRNTPFLNNEGSILILEKEIRDYSFSEICQIVESDNGKILGVFISESNSTSVKITLKFSSQDVNEIIQSFRRYGYKVLSNHKEDYYLEELKDRTNYLQKYLNI</sequence>
<gene>
    <name evidence="3" type="ORF">Lupro_06590</name>
</gene>
<evidence type="ECO:0000259" key="2">
    <source>
        <dbReference type="PROSITE" id="PS51371"/>
    </source>
</evidence>
<reference evidence="3 4" key="2">
    <citation type="journal article" date="2016" name="Int. J. Syst. Evol. Microbiol.">
        <title>Lutibacter profundi sp. nov., isolated from a deep-sea hydrothermal system on the Arctic Mid-Ocean Ridge and emended description of the genus Lutibacter.</title>
        <authorList>
            <person name="Le Moine Bauer S."/>
            <person name="Roalkvam I."/>
            <person name="Steen I.H."/>
            <person name="Dahle H."/>
        </authorList>
    </citation>
    <scope>NUCLEOTIDE SEQUENCE [LARGE SCALE GENOMIC DNA]</scope>
    <source>
        <strain evidence="3 4">LP1</strain>
    </source>
</reference>
<dbReference type="KEGG" id="lut:Lupro_06590"/>
<dbReference type="PATRIC" id="fig|1622118.3.peg.1365"/>
<feature type="domain" description="CBS" evidence="2">
    <location>
        <begin position="7"/>
        <end position="62"/>
    </location>
</feature>
<evidence type="ECO:0000313" key="3">
    <source>
        <dbReference type="EMBL" id="AMC10933.1"/>
    </source>
</evidence>
<dbReference type="Proteomes" id="UP000059672">
    <property type="component" value="Chromosome"/>
</dbReference>
<dbReference type="EMBL" id="CP013355">
    <property type="protein sequence ID" value="AMC10933.1"/>
    <property type="molecule type" value="Genomic_DNA"/>
</dbReference>
<organism evidence="3 4">
    <name type="scientific">Lutibacter profundi</name>
    <dbReference type="NCBI Taxonomy" id="1622118"/>
    <lineage>
        <taxon>Bacteria</taxon>
        <taxon>Pseudomonadati</taxon>
        <taxon>Bacteroidota</taxon>
        <taxon>Flavobacteriia</taxon>
        <taxon>Flavobacteriales</taxon>
        <taxon>Flavobacteriaceae</taxon>
        <taxon>Lutibacter</taxon>
    </lineage>
</organism>
<protein>
    <submittedName>
        <fullName evidence="3">Acetoin utilization protein acuB</fullName>
    </submittedName>
</protein>
<dbReference type="Gene3D" id="3.10.580.10">
    <property type="entry name" value="CBS-domain"/>
    <property type="match status" value="1"/>
</dbReference>
<keyword evidence="4" id="KW-1185">Reference proteome</keyword>
<dbReference type="RefSeq" id="WP_068207650.1">
    <property type="nucleotide sequence ID" value="NZ_CP013355.1"/>
</dbReference>